<dbReference type="EMBL" id="JABWDY010021838">
    <property type="protein sequence ID" value="KAF5192113.1"/>
    <property type="molecule type" value="Genomic_DNA"/>
</dbReference>
<evidence type="ECO:0000313" key="2">
    <source>
        <dbReference type="Proteomes" id="UP000554482"/>
    </source>
</evidence>
<comment type="caution">
    <text evidence="1">The sequence shown here is derived from an EMBL/GenBank/DDBJ whole genome shotgun (WGS) entry which is preliminary data.</text>
</comment>
<sequence>MKVFCEAPSHHYLLASLCLQAGPRQKLQQTVHWLYLDSISLELERTTNTSMDSDSSRNLPAFCSFLIANFSLQSMGGSTQRLKGCSRFFYRMFYNVVNLFLLRKHQGWRMNVVQRGTLNNKRLI</sequence>
<proteinExistence type="predicted"/>
<accession>A0A7J6W4W1</accession>
<dbReference type="AlphaFoldDB" id="A0A7J6W4W1"/>
<organism evidence="1 2">
    <name type="scientific">Thalictrum thalictroides</name>
    <name type="common">Rue-anemone</name>
    <name type="synonym">Anemone thalictroides</name>
    <dbReference type="NCBI Taxonomy" id="46969"/>
    <lineage>
        <taxon>Eukaryota</taxon>
        <taxon>Viridiplantae</taxon>
        <taxon>Streptophyta</taxon>
        <taxon>Embryophyta</taxon>
        <taxon>Tracheophyta</taxon>
        <taxon>Spermatophyta</taxon>
        <taxon>Magnoliopsida</taxon>
        <taxon>Ranunculales</taxon>
        <taxon>Ranunculaceae</taxon>
        <taxon>Thalictroideae</taxon>
        <taxon>Thalictrum</taxon>
    </lineage>
</organism>
<name>A0A7J6W4W1_THATH</name>
<reference evidence="1 2" key="1">
    <citation type="submission" date="2020-06" db="EMBL/GenBank/DDBJ databases">
        <title>Transcriptomic and genomic resources for Thalictrum thalictroides and T. hernandezii: Facilitating candidate gene discovery in an emerging model plant lineage.</title>
        <authorList>
            <person name="Arias T."/>
            <person name="Riano-Pachon D.M."/>
            <person name="Di Stilio V.S."/>
        </authorList>
    </citation>
    <scope>NUCLEOTIDE SEQUENCE [LARGE SCALE GENOMIC DNA]</scope>
    <source>
        <strain evidence="2">cv. WT478/WT964</strain>
        <tissue evidence="1">Leaves</tissue>
    </source>
</reference>
<protein>
    <submittedName>
        <fullName evidence="1">Uncharacterized protein</fullName>
    </submittedName>
</protein>
<gene>
    <name evidence="1" type="ORF">FRX31_018300</name>
</gene>
<dbReference type="Proteomes" id="UP000554482">
    <property type="component" value="Unassembled WGS sequence"/>
</dbReference>
<evidence type="ECO:0000313" key="1">
    <source>
        <dbReference type="EMBL" id="KAF5192113.1"/>
    </source>
</evidence>
<keyword evidence="2" id="KW-1185">Reference proteome</keyword>